<dbReference type="RefSeq" id="WP_103263083.1">
    <property type="nucleotide sequence ID" value="NZ_PPEL01000058.1"/>
</dbReference>
<keyword evidence="2 4" id="KW-0238">DNA-binding</keyword>
<dbReference type="FunFam" id="1.10.10.60:FF:000141">
    <property type="entry name" value="TetR family transcriptional regulator"/>
    <property type="match status" value="1"/>
</dbReference>
<dbReference type="PROSITE" id="PS50977">
    <property type="entry name" value="HTH_TETR_2"/>
    <property type="match status" value="1"/>
</dbReference>
<evidence type="ECO:0000313" key="6">
    <source>
        <dbReference type="EMBL" id="PNV64933.1"/>
    </source>
</evidence>
<evidence type="ECO:0000256" key="3">
    <source>
        <dbReference type="ARBA" id="ARBA00023163"/>
    </source>
</evidence>
<dbReference type="SUPFAM" id="SSF48498">
    <property type="entry name" value="Tetracyclin repressor-like, C-terminal domain"/>
    <property type="match status" value="1"/>
</dbReference>
<accession>A0A2K2U3M2</accession>
<dbReference type="PANTHER" id="PTHR30055:SF234">
    <property type="entry name" value="HTH-TYPE TRANSCRIPTIONAL REGULATOR BETI"/>
    <property type="match status" value="1"/>
</dbReference>
<name>A0A2K2U3M2_9ACTN</name>
<dbReference type="InterPro" id="IPR001647">
    <property type="entry name" value="HTH_TetR"/>
</dbReference>
<sequence>MPKKRYACSSKTRKRIYEAATKLFTENGYQAVTLSDIAKAADVSTGTLYRYFPSKGDFLVYIGRDSVERLEQFAQKLPSDMPVFDAVLAVLLEDIAGTKGIFFTSIKSDAEGLQFQASDVRLAYSSEIYSSKNHLDFEIETRRRLVGIYSSILAEAQKRGELDAGLDVDIAAQIIVAIFFQELDKGMYNYDYPYEPEFRGKLRFLLGDSLLVSIA</sequence>
<dbReference type="InterPro" id="IPR036271">
    <property type="entry name" value="Tet_transcr_reg_TetR-rel_C_sf"/>
</dbReference>
<dbReference type="AlphaFoldDB" id="A0A2K2U3M2"/>
<dbReference type="Pfam" id="PF00440">
    <property type="entry name" value="TetR_N"/>
    <property type="match status" value="1"/>
</dbReference>
<dbReference type="InterPro" id="IPR009057">
    <property type="entry name" value="Homeodomain-like_sf"/>
</dbReference>
<feature type="DNA-binding region" description="H-T-H motif" evidence="4">
    <location>
        <begin position="33"/>
        <end position="52"/>
    </location>
</feature>
<dbReference type="PANTHER" id="PTHR30055">
    <property type="entry name" value="HTH-TYPE TRANSCRIPTIONAL REGULATOR RUTR"/>
    <property type="match status" value="1"/>
</dbReference>
<protein>
    <recommendedName>
        <fullName evidence="5">HTH tetR-type domain-containing protein</fullName>
    </recommendedName>
</protein>
<dbReference type="PROSITE" id="PS01081">
    <property type="entry name" value="HTH_TETR_1"/>
    <property type="match status" value="1"/>
</dbReference>
<reference evidence="6 7" key="1">
    <citation type="journal article" date="2018" name="Int. J. Syst. Evol. Microbiol.">
        <title>Rubneribacter badeniensis gen. nov., sp. nov. and Enteroscipio rubneri gen. nov., sp. nov., new members of the Eggerthellaceae isolated from human faeces.</title>
        <authorList>
            <person name="Danylec N."/>
            <person name="Gobl A."/>
            <person name="Stoll D.A."/>
            <person name="Hetzer B."/>
            <person name="Kulling S.E."/>
            <person name="Huch M."/>
        </authorList>
    </citation>
    <scope>NUCLEOTIDE SEQUENCE [LARGE SCALE GENOMIC DNA]</scope>
    <source>
        <strain evidence="6 7">ResAG-85</strain>
    </source>
</reference>
<dbReference type="SUPFAM" id="SSF46689">
    <property type="entry name" value="Homeodomain-like"/>
    <property type="match status" value="1"/>
</dbReference>
<keyword evidence="7" id="KW-1185">Reference proteome</keyword>
<evidence type="ECO:0000259" key="5">
    <source>
        <dbReference type="PROSITE" id="PS50977"/>
    </source>
</evidence>
<dbReference type="Proteomes" id="UP000236488">
    <property type="component" value="Unassembled WGS sequence"/>
</dbReference>
<evidence type="ECO:0000256" key="4">
    <source>
        <dbReference type="PROSITE-ProRule" id="PRU00335"/>
    </source>
</evidence>
<gene>
    <name evidence="6" type="ORF">C2L80_09350</name>
</gene>
<dbReference type="GO" id="GO:0045892">
    <property type="term" value="P:negative regulation of DNA-templated transcription"/>
    <property type="evidence" value="ECO:0007669"/>
    <property type="project" value="UniProtKB-ARBA"/>
</dbReference>
<dbReference type="PRINTS" id="PR00455">
    <property type="entry name" value="HTHTETR"/>
</dbReference>
<evidence type="ECO:0000256" key="2">
    <source>
        <dbReference type="ARBA" id="ARBA00023125"/>
    </source>
</evidence>
<dbReference type="GO" id="GO:0000976">
    <property type="term" value="F:transcription cis-regulatory region binding"/>
    <property type="evidence" value="ECO:0007669"/>
    <property type="project" value="TreeGrafter"/>
</dbReference>
<dbReference type="Gene3D" id="1.10.357.10">
    <property type="entry name" value="Tetracycline Repressor, domain 2"/>
    <property type="match status" value="1"/>
</dbReference>
<proteinExistence type="predicted"/>
<comment type="caution">
    <text evidence="6">The sequence shown here is derived from an EMBL/GenBank/DDBJ whole genome shotgun (WGS) entry which is preliminary data.</text>
</comment>
<dbReference type="GO" id="GO:0003700">
    <property type="term" value="F:DNA-binding transcription factor activity"/>
    <property type="evidence" value="ECO:0007669"/>
    <property type="project" value="TreeGrafter"/>
</dbReference>
<dbReference type="InterPro" id="IPR050109">
    <property type="entry name" value="HTH-type_TetR-like_transc_reg"/>
</dbReference>
<organism evidence="6 7">
    <name type="scientific">Rubneribacter badeniensis</name>
    <dbReference type="NCBI Taxonomy" id="2070688"/>
    <lineage>
        <taxon>Bacteria</taxon>
        <taxon>Bacillati</taxon>
        <taxon>Actinomycetota</taxon>
        <taxon>Coriobacteriia</taxon>
        <taxon>Eggerthellales</taxon>
        <taxon>Eggerthellaceae</taxon>
        <taxon>Rubneribacter</taxon>
    </lineage>
</organism>
<dbReference type="EMBL" id="PPEL01000058">
    <property type="protein sequence ID" value="PNV64933.1"/>
    <property type="molecule type" value="Genomic_DNA"/>
</dbReference>
<keyword evidence="3" id="KW-0804">Transcription</keyword>
<evidence type="ECO:0000313" key="7">
    <source>
        <dbReference type="Proteomes" id="UP000236488"/>
    </source>
</evidence>
<evidence type="ECO:0000256" key="1">
    <source>
        <dbReference type="ARBA" id="ARBA00023015"/>
    </source>
</evidence>
<dbReference type="InterPro" id="IPR023772">
    <property type="entry name" value="DNA-bd_HTH_TetR-type_CS"/>
</dbReference>
<feature type="domain" description="HTH tetR-type" evidence="5">
    <location>
        <begin position="10"/>
        <end position="70"/>
    </location>
</feature>
<keyword evidence="1" id="KW-0805">Transcription regulation</keyword>